<proteinExistence type="predicted"/>
<dbReference type="RefSeq" id="WP_183912096.1">
    <property type="nucleotide sequence ID" value="NZ_JBDJLH010000002.1"/>
</dbReference>
<dbReference type="PROSITE" id="PS50835">
    <property type="entry name" value="IG_LIKE"/>
    <property type="match status" value="1"/>
</dbReference>
<organism evidence="2 3">
    <name type="scientific">Sphingobacterium kitahiroshimense</name>
    <dbReference type="NCBI Taxonomy" id="470446"/>
    <lineage>
        <taxon>Bacteria</taxon>
        <taxon>Pseudomonadati</taxon>
        <taxon>Bacteroidota</taxon>
        <taxon>Sphingobacteriia</taxon>
        <taxon>Sphingobacteriales</taxon>
        <taxon>Sphingobacteriaceae</taxon>
        <taxon>Sphingobacterium</taxon>
    </lineage>
</organism>
<name>A0ABV0BTM4_9SPHI</name>
<feature type="domain" description="Ig-like" evidence="1">
    <location>
        <begin position="14"/>
        <end position="81"/>
    </location>
</feature>
<dbReference type="EMBL" id="JBDJNQ010000004">
    <property type="protein sequence ID" value="MEN5377563.1"/>
    <property type="molecule type" value="Genomic_DNA"/>
</dbReference>
<protein>
    <recommendedName>
        <fullName evidence="1">Ig-like domain-containing protein</fullName>
    </recommendedName>
</protein>
<dbReference type="Proteomes" id="UP001409291">
    <property type="component" value="Unassembled WGS sequence"/>
</dbReference>
<evidence type="ECO:0000259" key="1">
    <source>
        <dbReference type="PROSITE" id="PS50835"/>
    </source>
</evidence>
<comment type="caution">
    <text evidence="2">The sequence shown here is derived from an EMBL/GenBank/DDBJ whole genome shotgun (WGS) entry which is preliminary data.</text>
</comment>
<evidence type="ECO:0000313" key="3">
    <source>
        <dbReference type="Proteomes" id="UP001409291"/>
    </source>
</evidence>
<gene>
    <name evidence="2" type="ORF">ABE541_09840</name>
</gene>
<keyword evidence="3" id="KW-1185">Reference proteome</keyword>
<evidence type="ECO:0000313" key="2">
    <source>
        <dbReference type="EMBL" id="MEN5377563.1"/>
    </source>
</evidence>
<accession>A0ABV0BTM4</accession>
<dbReference type="InterPro" id="IPR007110">
    <property type="entry name" value="Ig-like_dom"/>
</dbReference>
<reference evidence="2 3" key="1">
    <citation type="submission" date="2024-04" db="EMBL/GenBank/DDBJ databases">
        <title>WGS of bacteria from Torrens River.</title>
        <authorList>
            <person name="Wyrsch E.R."/>
            <person name="Drigo B."/>
        </authorList>
    </citation>
    <scope>NUCLEOTIDE SEQUENCE [LARGE SCALE GENOMIC DNA]</scope>
    <source>
        <strain evidence="2 3">TWI391</strain>
    </source>
</reference>
<sequence>MDTKQLFRFFHSKCDLTNWLNENGELAQSEGDVKWFYSGINEDFKSEFVSQKIEETFNDGDIYLCISSNKSSLVSKSEAVTEIAKILHKKEIGIIDKSFTKMMFFNSYGTFKSGIIREFPESRSRPNGHRLKMEFFANIMDKNTTKVAKAIDKYFEHFEKELNNDYGGIMEYLWIDLELVAHHKSHPFRYQKRVSQPSSYTDFFTYNVGHYSIHPDYERLKELSTDKEICDYVFELLYNSTQVLVDKQKKFGNFDATKFRLDFLSAMEKIEYS</sequence>